<dbReference type="AlphaFoldDB" id="A0A3E3E580"/>
<accession>A0A3E3E580</accession>
<reference evidence="1 2" key="1">
    <citation type="submission" date="2018-08" db="EMBL/GenBank/DDBJ databases">
        <title>A genome reference for cultivated species of the human gut microbiota.</title>
        <authorList>
            <person name="Zou Y."/>
            <person name="Xue W."/>
            <person name="Luo G."/>
        </authorList>
    </citation>
    <scope>NUCLEOTIDE SEQUENCE [LARGE SCALE GENOMIC DNA]</scope>
    <source>
        <strain evidence="1 2">OM06-4</strain>
    </source>
</reference>
<name>A0A3E3E580_9FIRM</name>
<comment type="caution">
    <text evidence="1">The sequence shown here is derived from an EMBL/GenBank/DDBJ whole genome shotgun (WGS) entry which is preliminary data.</text>
</comment>
<evidence type="ECO:0000313" key="1">
    <source>
        <dbReference type="EMBL" id="RGD76048.1"/>
    </source>
</evidence>
<sequence>MLSSGNYIEYKTIKDTAIIKSFIKTKAYSNQANIESKIDKLIAYEKKRNATKKNYCIKLRVMISRSLSKQQKHELAKQFMFNISLDYKSIPFVYKFTNVGNGTYIDFLVFERKVFTKPISNPKKYKRNMYINKFTGRTCKKDDPNMVMICKKNEIMKDKDGNVIVEKYDVTPTKIRHLWYKDHRDKSIKKRNFNNFIAKLEKFYIVALSKIITSLGKKYKKFKYCRRKFGYSDERLQQINLYNAVINRINLRIILLQDAVFWSDDYDLYSKKLNSLIYSISNTIDNGDINFKNKFRLKLSPLNKNYNDYEGNINYFEKTVNERIEKWRNEAFAGILAFIKSGKKC</sequence>
<dbReference type="EMBL" id="QUSL01000086">
    <property type="protein sequence ID" value="RGD76048.1"/>
    <property type="molecule type" value="Genomic_DNA"/>
</dbReference>
<evidence type="ECO:0000313" key="2">
    <source>
        <dbReference type="Proteomes" id="UP000261032"/>
    </source>
</evidence>
<dbReference type="RefSeq" id="WP_117582754.1">
    <property type="nucleotide sequence ID" value="NZ_QUSL01000086.1"/>
</dbReference>
<gene>
    <name evidence="1" type="ORF">DXB93_19225</name>
</gene>
<proteinExistence type="predicted"/>
<protein>
    <submittedName>
        <fullName evidence="1">Uncharacterized protein</fullName>
    </submittedName>
</protein>
<dbReference type="Proteomes" id="UP000261032">
    <property type="component" value="Unassembled WGS sequence"/>
</dbReference>
<organism evidence="1 2">
    <name type="scientific">Thomasclavelia ramosa</name>
    <dbReference type="NCBI Taxonomy" id="1547"/>
    <lineage>
        <taxon>Bacteria</taxon>
        <taxon>Bacillati</taxon>
        <taxon>Bacillota</taxon>
        <taxon>Erysipelotrichia</taxon>
        <taxon>Erysipelotrichales</taxon>
        <taxon>Coprobacillaceae</taxon>
        <taxon>Thomasclavelia</taxon>
    </lineage>
</organism>